<feature type="domain" description="Alpha-L-rhamnosidase six-hairpin glycosidase" evidence="1">
    <location>
        <begin position="246"/>
        <end position="575"/>
    </location>
</feature>
<reference evidence="3" key="1">
    <citation type="journal article" date="2023" name="PeerJ">
        <title>Selection and evaluation of lactic acid bacteria from chicken feces in Thailand as potential probiotics.</title>
        <authorList>
            <person name="Khurajog B."/>
            <person name="Disastra Y."/>
            <person name="Lawwyne L.D."/>
            <person name="Sirichokchatchawan W."/>
            <person name="Niyomtham W."/>
            <person name="Yindee J."/>
            <person name="Hampson D.J."/>
            <person name="Prapasarakul N."/>
        </authorList>
    </citation>
    <scope>NUCLEOTIDE SEQUENCE</scope>
    <source>
        <strain evidence="3">BF9</strain>
    </source>
</reference>
<evidence type="ECO:0000259" key="2">
    <source>
        <dbReference type="Pfam" id="PF21209"/>
    </source>
</evidence>
<accession>A0AAW8YEW7</accession>
<keyword evidence="3" id="KW-0378">Hydrolase</keyword>
<evidence type="ECO:0000313" key="4">
    <source>
        <dbReference type="Proteomes" id="UP001280897"/>
    </source>
</evidence>
<dbReference type="InterPro" id="IPR008928">
    <property type="entry name" value="6-hairpin_glycosidase_sf"/>
</dbReference>
<evidence type="ECO:0000313" key="3">
    <source>
        <dbReference type="EMBL" id="MDV2620181.1"/>
    </source>
</evidence>
<dbReference type="GO" id="GO:0005975">
    <property type="term" value="P:carbohydrate metabolic process"/>
    <property type="evidence" value="ECO:0007669"/>
    <property type="project" value="InterPro"/>
</dbReference>
<feature type="domain" description="Alpha-rhamnosidase-like N-terminal" evidence="2">
    <location>
        <begin position="46"/>
        <end position="202"/>
    </location>
</feature>
<dbReference type="EMBL" id="JAWJAV010000001">
    <property type="protein sequence ID" value="MDV2620181.1"/>
    <property type="molecule type" value="Genomic_DNA"/>
</dbReference>
<evidence type="ECO:0000259" key="1">
    <source>
        <dbReference type="Pfam" id="PF17389"/>
    </source>
</evidence>
<dbReference type="AlphaFoldDB" id="A0AAW8YEW7"/>
<dbReference type="Gene3D" id="1.50.10.10">
    <property type="match status" value="1"/>
</dbReference>
<keyword evidence="3" id="KW-0326">Glycosidase</keyword>
<dbReference type="Pfam" id="PF21209">
    <property type="entry name" value="Bac_rhamnosid-like_N"/>
    <property type="match status" value="1"/>
</dbReference>
<organism evidence="3 4">
    <name type="scientific">Pediococcus acidilactici</name>
    <dbReference type="NCBI Taxonomy" id="1254"/>
    <lineage>
        <taxon>Bacteria</taxon>
        <taxon>Bacillati</taxon>
        <taxon>Bacillota</taxon>
        <taxon>Bacilli</taxon>
        <taxon>Lactobacillales</taxon>
        <taxon>Lactobacillaceae</taxon>
        <taxon>Pediococcus</taxon>
        <taxon>Pediococcus acidilactici group</taxon>
    </lineage>
</organism>
<dbReference type="Pfam" id="PF17389">
    <property type="entry name" value="Bac_rhamnosid6H"/>
    <property type="match status" value="1"/>
</dbReference>
<dbReference type="PANTHER" id="PTHR34987">
    <property type="entry name" value="C, PUTATIVE (AFU_ORTHOLOGUE AFUA_3G02880)-RELATED"/>
    <property type="match status" value="1"/>
</dbReference>
<proteinExistence type="predicted"/>
<dbReference type="InterPro" id="IPR012341">
    <property type="entry name" value="6hp_glycosidase-like_sf"/>
</dbReference>
<dbReference type="PANTHER" id="PTHR34987:SF6">
    <property type="entry name" value="ALPHA-L-RHAMNOSIDASE SIX-HAIRPIN GLYCOSIDASE DOMAIN-CONTAINING PROTEIN"/>
    <property type="match status" value="1"/>
</dbReference>
<dbReference type="GO" id="GO:0016798">
    <property type="term" value="F:hydrolase activity, acting on glycosyl bonds"/>
    <property type="evidence" value="ECO:0007669"/>
    <property type="project" value="UniProtKB-KW"/>
</dbReference>
<reference evidence="3" key="2">
    <citation type="submission" date="2023-10" db="EMBL/GenBank/DDBJ databases">
        <authorList>
            <person name="Khurajog B."/>
        </authorList>
    </citation>
    <scope>NUCLEOTIDE SEQUENCE</scope>
    <source>
        <strain evidence="3">BF9</strain>
    </source>
</reference>
<dbReference type="Gene3D" id="2.60.120.260">
    <property type="entry name" value="Galactose-binding domain-like"/>
    <property type="match status" value="2"/>
</dbReference>
<dbReference type="InterPro" id="IPR035396">
    <property type="entry name" value="Bac_rhamnosid6H"/>
</dbReference>
<dbReference type="SUPFAM" id="SSF48208">
    <property type="entry name" value="Six-hairpin glycosidases"/>
    <property type="match status" value="1"/>
</dbReference>
<name>A0AAW8YEW7_PEDAC</name>
<protein>
    <submittedName>
        <fullName evidence="3">Trehalase family glycosidase</fullName>
    </submittedName>
</protein>
<dbReference type="Gene3D" id="2.60.420.10">
    <property type="entry name" value="Maltose phosphorylase, domain 3"/>
    <property type="match status" value="1"/>
</dbReference>
<comment type="caution">
    <text evidence="3">The sequence shown here is derived from an EMBL/GenBank/DDBJ whole genome shotgun (WGS) entry which is preliminary data.</text>
</comment>
<dbReference type="InterPro" id="IPR048932">
    <property type="entry name" value="Rhamnosid-like_N_bacteroidetes"/>
</dbReference>
<sequence length="653" mass="75880">MNQTYWIWYPGDFAIHQGMLQNFSREERGMQWPAYWYLEDCYRNVKFLKTYQLKNATSFMVCSHQPGYVTVNEQKYSLNEPINLTAGEQQIVIYVFSAKDLPCVYVAGAEIYSDASWVASNYIQERPVGWSAMFTSNTDDPNQIPYRCRETFPKQIVERAGGKLIDFGREINATVRFTKLSHPIQVCYGESVAEALDTVNCYYQQRDVRENEELPKRAFRYLFIPDYPDGQLEVVATQIDLPMQNHGIFKSDDPLLNQIWQVSLRTFKLCSDLFFIDGIKRDRWIWGGDAYQDNFINQYSFFNEEVDRRTILALRGHDEVHQHINTTVDYSLLWIISIYNHYEMSGDRDFLQMIMPRMEKMMDYLLAQTNSLDFIIGRPQDWIFVDWSPIDKEGPVAAEQMFLLQALKAMAVTKKVLGKTADAQHYQQRFDQLKQNVWKYFWDEASGAFIDSYESKRRHVTRHANILAVLFAVADRRQQQLILDRVLLNDRVTALTTPYFKFFEQDALCKLGQYDQVYQTIKEYWGAMVEKGATTVWEEYDPQVSGDAQYAMYGDPFGKSLCHAWGASPVYLLGRYFFGLRPTQAGYATFEIQPHLAYFQKLHGQLPIKDGLVHFKVSRGQLTITCDRNGGTVISQGKRISLLANQPVVIPIA</sequence>
<dbReference type="Proteomes" id="UP001280897">
    <property type="component" value="Unassembled WGS sequence"/>
</dbReference>
<gene>
    <name evidence="3" type="ORF">R0G89_00325</name>
</gene>
<dbReference type="RefSeq" id="WP_248003975.1">
    <property type="nucleotide sequence ID" value="NZ_CP096031.1"/>
</dbReference>